<dbReference type="Proteomes" id="UP000651156">
    <property type="component" value="Unassembled WGS sequence"/>
</dbReference>
<protein>
    <submittedName>
        <fullName evidence="1">Uncharacterized protein</fullName>
    </submittedName>
</protein>
<evidence type="ECO:0000313" key="2">
    <source>
        <dbReference type="Proteomes" id="UP000651156"/>
    </source>
</evidence>
<name>A0ABR9USQ7_9CHRO</name>
<reference evidence="1 2" key="1">
    <citation type="submission" date="2020-10" db="EMBL/GenBank/DDBJ databases">
        <authorList>
            <person name="Castelo-Branco R."/>
            <person name="Eusebio N."/>
            <person name="Adriana R."/>
            <person name="Vieira A."/>
            <person name="Brugerolle De Fraissinette N."/>
            <person name="Rezende De Castro R."/>
            <person name="Schneider M.P."/>
            <person name="Vasconcelos V."/>
            <person name="Leao P.N."/>
        </authorList>
    </citation>
    <scope>NUCLEOTIDE SEQUENCE [LARGE SCALE GENOMIC DNA]</scope>
    <source>
        <strain evidence="1 2">LEGE 06123</strain>
    </source>
</reference>
<evidence type="ECO:0000313" key="1">
    <source>
        <dbReference type="EMBL" id="MBE9191297.1"/>
    </source>
</evidence>
<organism evidence="1 2">
    <name type="scientific">Gloeocapsopsis crepidinum LEGE 06123</name>
    <dbReference type="NCBI Taxonomy" id="588587"/>
    <lineage>
        <taxon>Bacteria</taxon>
        <taxon>Bacillati</taxon>
        <taxon>Cyanobacteriota</taxon>
        <taxon>Cyanophyceae</taxon>
        <taxon>Oscillatoriophycideae</taxon>
        <taxon>Chroococcales</taxon>
        <taxon>Chroococcaceae</taxon>
        <taxon>Gloeocapsopsis</taxon>
    </lineage>
</organism>
<proteinExistence type="predicted"/>
<accession>A0ABR9USQ7</accession>
<gene>
    <name evidence="1" type="ORF">IQ230_13220</name>
</gene>
<dbReference type="EMBL" id="JADEWN010000030">
    <property type="protein sequence ID" value="MBE9191297.1"/>
    <property type="molecule type" value="Genomic_DNA"/>
</dbReference>
<keyword evidence="2" id="KW-1185">Reference proteome</keyword>
<sequence>MTFGQLKQVLGSDAEFKVESPFMVDFDAIALSKSGKVQYYILYPAGTTFSDSDSIELLLTDNPDLRTTEGVGSGTSLKQAEAVYGDATLSYNTQNESREYVRFANQPARNLLFRPTVSNQQFSGIYSSPIREYNETKKFQESATIHSVLVGF</sequence>
<comment type="caution">
    <text evidence="1">The sequence shown here is derived from an EMBL/GenBank/DDBJ whole genome shotgun (WGS) entry which is preliminary data.</text>
</comment>